<dbReference type="Proteomes" id="UP000004622">
    <property type="component" value="Unassembled WGS sequence"/>
</dbReference>
<accession>I5BR52</accession>
<evidence type="ECO:0000313" key="1">
    <source>
        <dbReference type="EMBL" id="EIM72054.1"/>
    </source>
</evidence>
<dbReference type="EMBL" id="AJXZ01000062">
    <property type="protein sequence ID" value="EIM72054.1"/>
    <property type="molecule type" value="Genomic_DNA"/>
</dbReference>
<comment type="caution">
    <text evidence="1">The sequence shown here is derived from an EMBL/GenBank/DDBJ whole genome shotgun (WGS) entry which is preliminary data.</text>
</comment>
<sequence length="67" mass="7459">MIDLGWHDKLPWISIQHRDDRILDLFLGDHVALTDEHGDVGNSVALQGRAQVQSQNLQGGSLSEEEP</sequence>
<reference evidence="1 2" key="1">
    <citation type="journal article" date="2012" name="J. Bacteriol.">
        <title>Genome Sequence of Nitratireductor aquibiodomus Strain RA22.</title>
        <authorList>
            <person name="Singh A."/>
            <person name="Jangir P.K."/>
            <person name="Kumari C."/>
            <person name="Sharma R."/>
        </authorList>
    </citation>
    <scope>NUCLEOTIDE SEQUENCE [LARGE SCALE GENOMIC DNA]</scope>
    <source>
        <strain evidence="1 2">RA22</strain>
    </source>
</reference>
<dbReference type="AlphaFoldDB" id="I5BR52"/>
<evidence type="ECO:0000313" key="2">
    <source>
        <dbReference type="Proteomes" id="UP000004622"/>
    </source>
</evidence>
<gene>
    <name evidence="1" type="ORF">A33O_21541</name>
</gene>
<name>I5BR52_9HYPH</name>
<proteinExistence type="predicted"/>
<protein>
    <submittedName>
        <fullName evidence="1">Uncharacterized protein</fullName>
    </submittedName>
</protein>
<organism evidence="1 2">
    <name type="scientific">Nitratireductor aquibiodomus RA22</name>
    <dbReference type="NCBI Taxonomy" id="1189611"/>
    <lineage>
        <taxon>Bacteria</taxon>
        <taxon>Pseudomonadati</taxon>
        <taxon>Pseudomonadota</taxon>
        <taxon>Alphaproteobacteria</taxon>
        <taxon>Hyphomicrobiales</taxon>
        <taxon>Phyllobacteriaceae</taxon>
        <taxon>Nitratireductor</taxon>
    </lineage>
</organism>